<protein>
    <submittedName>
        <fullName evidence="2">Uncharacterized protein</fullName>
    </submittedName>
</protein>
<proteinExistence type="predicted"/>
<dbReference type="AlphaFoldDB" id="A0A6A3KVE2"/>
<organism evidence="2 3">
    <name type="scientific">Phytophthora rubi</name>
    <dbReference type="NCBI Taxonomy" id="129364"/>
    <lineage>
        <taxon>Eukaryota</taxon>
        <taxon>Sar</taxon>
        <taxon>Stramenopiles</taxon>
        <taxon>Oomycota</taxon>
        <taxon>Peronosporomycetes</taxon>
        <taxon>Peronosporales</taxon>
        <taxon>Peronosporaceae</taxon>
        <taxon>Phytophthora</taxon>
    </lineage>
</organism>
<sequence length="81" mass="8585">MPATWRTLSVLSMASRASKTTRATTDASTPIRNFTGTPSTAATTDPRFSELAGLPASMTPNFLPGIPRAASRRSRSSLACR</sequence>
<accession>A0A6A3KVE2</accession>
<feature type="compositionally biased region" description="Low complexity" evidence="1">
    <location>
        <begin position="15"/>
        <end position="29"/>
    </location>
</feature>
<comment type="caution">
    <text evidence="2">The sequence shown here is derived from an EMBL/GenBank/DDBJ whole genome shotgun (WGS) entry which is preliminary data.</text>
</comment>
<reference evidence="2 3" key="1">
    <citation type="submission" date="2018-09" db="EMBL/GenBank/DDBJ databases">
        <title>Genomic investigation of the strawberry pathogen Phytophthora fragariae indicates pathogenicity is determined by transcriptional variation in three key races.</title>
        <authorList>
            <person name="Adams T.M."/>
            <person name="Armitage A.D."/>
            <person name="Sobczyk M.K."/>
            <person name="Bates H.J."/>
            <person name="Dunwell J.M."/>
            <person name="Nellist C.F."/>
            <person name="Harrison R.J."/>
        </authorList>
    </citation>
    <scope>NUCLEOTIDE SEQUENCE [LARGE SCALE GENOMIC DNA]</scope>
    <source>
        <strain evidence="2 3">SCRP249</strain>
    </source>
</reference>
<evidence type="ECO:0000313" key="3">
    <source>
        <dbReference type="Proteomes" id="UP000429607"/>
    </source>
</evidence>
<dbReference type="Proteomes" id="UP000429607">
    <property type="component" value="Unassembled WGS sequence"/>
</dbReference>
<gene>
    <name evidence="2" type="ORF">PR001_g15946</name>
</gene>
<feature type="compositionally biased region" description="Polar residues" evidence="1">
    <location>
        <begin position="30"/>
        <end position="43"/>
    </location>
</feature>
<evidence type="ECO:0000313" key="2">
    <source>
        <dbReference type="EMBL" id="KAE9011332.1"/>
    </source>
</evidence>
<evidence type="ECO:0000256" key="1">
    <source>
        <dbReference type="SAM" id="MobiDB-lite"/>
    </source>
</evidence>
<name>A0A6A3KVE2_9STRA</name>
<feature type="region of interest" description="Disordered" evidence="1">
    <location>
        <begin position="15"/>
        <end position="81"/>
    </location>
</feature>
<dbReference type="EMBL" id="QXFV01001229">
    <property type="protein sequence ID" value="KAE9011332.1"/>
    <property type="molecule type" value="Genomic_DNA"/>
</dbReference>